<evidence type="ECO:0000313" key="2">
    <source>
        <dbReference type="Proteomes" id="UP001249240"/>
    </source>
</evidence>
<dbReference type="Pfam" id="PF19848">
    <property type="entry name" value="DUF6323"/>
    <property type="match status" value="1"/>
</dbReference>
<proteinExistence type="predicted"/>
<dbReference type="Proteomes" id="UP001249240">
    <property type="component" value="Unassembled WGS sequence"/>
</dbReference>
<sequence>MGEFDMTLFNQFLSQQTEEPRTMINRQLQKHHKNYQLTVADFSDLTEERNQLFKEHRLLDFSWQNSQQLALFLMDEPLFYKCDYLEHLSVCQAIFYYLRAYHPGQTTDQEIIEEIARRYQQFQGDLEQLQGSFEDFPGLEEEA</sequence>
<gene>
    <name evidence="1" type="ORF">P7D78_13130</name>
</gene>
<reference evidence="1" key="1">
    <citation type="submission" date="2023-03" db="EMBL/GenBank/DDBJ databases">
        <authorList>
            <person name="Shen W."/>
            <person name="Cai J."/>
        </authorList>
    </citation>
    <scope>NUCLEOTIDE SEQUENCE</scope>
    <source>
        <strain evidence="1">B646-2</strain>
    </source>
</reference>
<organism evidence="1 2">
    <name type="scientific">Enterococcus raffinosus</name>
    <dbReference type="NCBI Taxonomy" id="71452"/>
    <lineage>
        <taxon>Bacteria</taxon>
        <taxon>Bacillati</taxon>
        <taxon>Bacillota</taxon>
        <taxon>Bacilli</taxon>
        <taxon>Lactobacillales</taxon>
        <taxon>Enterococcaceae</taxon>
        <taxon>Enterococcus</taxon>
    </lineage>
</organism>
<evidence type="ECO:0000313" key="1">
    <source>
        <dbReference type="EMBL" id="MDT2539071.1"/>
    </source>
</evidence>
<dbReference type="AlphaFoldDB" id="A0AAW8SY45"/>
<accession>A0AAW8SY45</accession>
<dbReference type="EMBL" id="JARPXM010000013">
    <property type="protein sequence ID" value="MDT2539071.1"/>
    <property type="molecule type" value="Genomic_DNA"/>
</dbReference>
<dbReference type="RefSeq" id="WP_010743529.1">
    <property type="nucleotide sequence ID" value="NZ_BAAAXM010000027.1"/>
</dbReference>
<protein>
    <submittedName>
        <fullName evidence="1">DUF6323 family protein</fullName>
    </submittedName>
</protein>
<dbReference type="InterPro" id="IPR046286">
    <property type="entry name" value="DUF6323"/>
</dbReference>
<comment type="caution">
    <text evidence="1">The sequence shown here is derived from an EMBL/GenBank/DDBJ whole genome shotgun (WGS) entry which is preliminary data.</text>
</comment>
<name>A0AAW8SY45_9ENTE</name>